<organism evidence="2 3">
    <name type="scientific">Thalassotalea fonticola</name>
    <dbReference type="NCBI Taxonomy" id="3065649"/>
    <lineage>
        <taxon>Bacteria</taxon>
        <taxon>Pseudomonadati</taxon>
        <taxon>Pseudomonadota</taxon>
        <taxon>Gammaproteobacteria</taxon>
        <taxon>Alteromonadales</taxon>
        <taxon>Colwelliaceae</taxon>
        <taxon>Thalassotalea</taxon>
    </lineage>
</organism>
<dbReference type="SUPFAM" id="SSF54593">
    <property type="entry name" value="Glyoxalase/Bleomycin resistance protein/Dihydroxybiphenyl dioxygenase"/>
    <property type="match status" value="1"/>
</dbReference>
<dbReference type="CDD" id="cd07262">
    <property type="entry name" value="VOC_like"/>
    <property type="match status" value="1"/>
</dbReference>
<proteinExistence type="predicted"/>
<reference evidence="2 3" key="1">
    <citation type="submission" date="2023-09" db="EMBL/GenBank/DDBJ databases">
        <authorList>
            <person name="Qi X."/>
        </authorList>
    </citation>
    <scope>NUCLEOTIDE SEQUENCE [LARGE SCALE GENOMIC DNA]</scope>
    <source>
        <strain evidence="2 3">S1-1</strain>
    </source>
</reference>
<dbReference type="InterPro" id="IPR029068">
    <property type="entry name" value="Glyas_Bleomycin-R_OHBP_Dase"/>
</dbReference>
<evidence type="ECO:0000259" key="1">
    <source>
        <dbReference type="PROSITE" id="PS51819"/>
    </source>
</evidence>
<dbReference type="Pfam" id="PF00903">
    <property type="entry name" value="Glyoxalase"/>
    <property type="match status" value="1"/>
</dbReference>
<gene>
    <name evidence="2" type="ORF">RI844_13595</name>
</gene>
<feature type="domain" description="VOC" evidence="1">
    <location>
        <begin position="1"/>
        <end position="121"/>
    </location>
</feature>
<sequence length="122" mass="13262">MIGYITIGTNDLVRAASFYDIIFKEMGASKAFDAERLTAWSFGEGKPLFTVTKPFDESNATVGNGVMVALSASSKEAVDKLHAKALELGATTEGGPYLKGSNFYVGYFRDLDGNKLNFHCYI</sequence>
<protein>
    <submittedName>
        <fullName evidence="2">VOC family protein</fullName>
    </submittedName>
</protein>
<dbReference type="Proteomes" id="UP001301442">
    <property type="component" value="Chromosome"/>
</dbReference>
<dbReference type="PANTHER" id="PTHR35006:SF1">
    <property type="entry name" value="BLL2941 PROTEIN"/>
    <property type="match status" value="1"/>
</dbReference>
<dbReference type="EMBL" id="CP136600">
    <property type="protein sequence ID" value="WOH36402.1"/>
    <property type="molecule type" value="Genomic_DNA"/>
</dbReference>
<dbReference type="PROSITE" id="PS51819">
    <property type="entry name" value="VOC"/>
    <property type="match status" value="1"/>
</dbReference>
<dbReference type="InterPro" id="IPR004360">
    <property type="entry name" value="Glyas_Fos-R_dOase_dom"/>
</dbReference>
<evidence type="ECO:0000313" key="3">
    <source>
        <dbReference type="Proteomes" id="UP001301442"/>
    </source>
</evidence>
<evidence type="ECO:0000313" key="2">
    <source>
        <dbReference type="EMBL" id="WOH36402.1"/>
    </source>
</evidence>
<accession>A0ABZ0GKK5</accession>
<dbReference type="Gene3D" id="3.10.180.10">
    <property type="entry name" value="2,3-Dihydroxybiphenyl 1,2-Dioxygenase, domain 1"/>
    <property type="match status" value="1"/>
</dbReference>
<dbReference type="InterPro" id="IPR037523">
    <property type="entry name" value="VOC_core"/>
</dbReference>
<dbReference type="PANTHER" id="PTHR35006">
    <property type="entry name" value="GLYOXALASE FAMILY PROTEIN (AFU_ORTHOLOGUE AFUA_5G14830)"/>
    <property type="match status" value="1"/>
</dbReference>
<name>A0ABZ0GKK5_9GAMM</name>
<keyword evidence="3" id="KW-1185">Reference proteome</keyword>
<dbReference type="RefSeq" id="WP_348395215.1">
    <property type="nucleotide sequence ID" value="NZ_CP136600.1"/>
</dbReference>